<keyword evidence="6 7" id="KW-0067">ATP-binding</keyword>
<dbReference type="EMBL" id="JAFFZS010000005">
    <property type="protein sequence ID" value="MBN0044284.1"/>
    <property type="molecule type" value="Genomic_DNA"/>
</dbReference>
<dbReference type="InterPro" id="IPR017441">
    <property type="entry name" value="Protein_kinase_ATP_BS"/>
</dbReference>
<evidence type="ECO:0000256" key="6">
    <source>
        <dbReference type="ARBA" id="ARBA00022840"/>
    </source>
</evidence>
<dbReference type="Pfam" id="PF00069">
    <property type="entry name" value="Pkinase"/>
    <property type="match status" value="1"/>
</dbReference>
<dbReference type="SUPFAM" id="SSF56112">
    <property type="entry name" value="Protein kinase-like (PK-like)"/>
    <property type="match status" value="1"/>
</dbReference>
<evidence type="ECO:0000259" key="9">
    <source>
        <dbReference type="PROSITE" id="PS50011"/>
    </source>
</evidence>
<accession>A0ABS2VMJ9</accession>
<dbReference type="InterPro" id="IPR000719">
    <property type="entry name" value="Prot_kinase_dom"/>
</dbReference>
<feature type="domain" description="Protein kinase" evidence="9">
    <location>
        <begin position="15"/>
        <end position="274"/>
    </location>
</feature>
<dbReference type="PROSITE" id="PS00108">
    <property type="entry name" value="PROTEIN_KINASE_ST"/>
    <property type="match status" value="1"/>
</dbReference>
<feature type="compositionally biased region" description="Low complexity" evidence="8">
    <location>
        <begin position="339"/>
        <end position="384"/>
    </location>
</feature>
<reference evidence="10 11" key="1">
    <citation type="submission" date="2021-02" db="EMBL/GenBank/DDBJ databases">
        <title>Whole genome sequencing of Streptomyces actuosus VRA1.</title>
        <authorList>
            <person name="Sen G."/>
            <person name="Sen A."/>
        </authorList>
    </citation>
    <scope>NUCLEOTIDE SEQUENCE [LARGE SCALE GENOMIC DNA]</scope>
    <source>
        <strain evidence="10 11">VRA1</strain>
    </source>
</reference>
<proteinExistence type="predicted"/>
<protein>
    <recommendedName>
        <fullName evidence="1">non-specific serine/threonine protein kinase</fullName>
        <ecNumber evidence="1">2.7.11.1</ecNumber>
    </recommendedName>
</protein>
<gene>
    <name evidence="10" type="ORF">JS756_09200</name>
</gene>
<comment type="caution">
    <text evidence="10">The sequence shown here is derived from an EMBL/GenBank/DDBJ whole genome shotgun (WGS) entry which is preliminary data.</text>
</comment>
<name>A0ABS2VMJ9_STRAS</name>
<feature type="region of interest" description="Disordered" evidence="8">
    <location>
        <begin position="272"/>
        <end position="303"/>
    </location>
</feature>
<dbReference type="SMART" id="SM00220">
    <property type="entry name" value="S_TKc"/>
    <property type="match status" value="1"/>
</dbReference>
<evidence type="ECO:0000256" key="7">
    <source>
        <dbReference type="PROSITE-ProRule" id="PRU10141"/>
    </source>
</evidence>
<dbReference type="EC" id="2.7.11.1" evidence="1"/>
<feature type="compositionally biased region" description="Pro residues" evidence="8">
    <location>
        <begin position="281"/>
        <end position="291"/>
    </location>
</feature>
<evidence type="ECO:0000313" key="11">
    <source>
        <dbReference type="Proteomes" id="UP000788262"/>
    </source>
</evidence>
<dbReference type="Gene3D" id="1.10.510.10">
    <property type="entry name" value="Transferase(Phosphotransferase) domain 1"/>
    <property type="match status" value="1"/>
</dbReference>
<dbReference type="PANTHER" id="PTHR43289">
    <property type="entry name" value="MITOGEN-ACTIVATED PROTEIN KINASE KINASE KINASE 20-RELATED"/>
    <property type="match status" value="1"/>
</dbReference>
<dbReference type="CDD" id="cd14014">
    <property type="entry name" value="STKc_PknB_like"/>
    <property type="match status" value="1"/>
</dbReference>
<keyword evidence="4 7" id="KW-0547">Nucleotide-binding</keyword>
<feature type="region of interest" description="Disordered" evidence="8">
    <location>
        <begin position="334"/>
        <end position="398"/>
    </location>
</feature>
<sequence>MGTEGEDGRVIADRYRLRARLGRGGMGVVWRATDELLGRQVAVKEIALDEGLDEAHARRQRDRTLREARAVAQLRHPHIVVVHDVVEQDRRPYMVMELIDGGSLADRVARWGPVDAAEAARIGVALLGALRAAHTAGVLHRDIKPANVLVEAGTDRVVLTDFGIAQVAGATTLTETGSFVGSPEYTAPERMAGARTGPASDLWSLGALLCTILSGESPFRRDSLGGILHAVVSDQIRIPAQAEPILPVVRGLLERDPDRRMDATEAERLLRAYLDTGRTPAPTPTPRPPTPADTERPPERSAPTTRGVLMAALLVAAMAGAGVSAAALLMHERGGGDGTPASSAPVSPAPAGSGTSGPSSTGPASTGTPSGTPTASTPAPRGASGVSGSRATAPSGYRLAEDPAGFRLAVPDGFLRRPEGERVFYLSPGGTFRLGIKPGAPAPGGPSAVLRRADAAGPDTNPGYRDARVVETTHRGRPAALWEFTWNGFSTAEGPRHTFDLCWEENGRMYDVWVSAPVGNAHQAREYFDVAVDTFAAP</sequence>
<keyword evidence="5 10" id="KW-0418">Kinase</keyword>
<evidence type="ECO:0000256" key="3">
    <source>
        <dbReference type="ARBA" id="ARBA00022679"/>
    </source>
</evidence>
<dbReference type="PANTHER" id="PTHR43289:SF6">
    <property type="entry name" value="SERINE_THREONINE-PROTEIN KINASE NEKL-3"/>
    <property type="match status" value="1"/>
</dbReference>
<keyword evidence="2" id="KW-0723">Serine/threonine-protein kinase</keyword>
<dbReference type="GO" id="GO:0016301">
    <property type="term" value="F:kinase activity"/>
    <property type="evidence" value="ECO:0007669"/>
    <property type="project" value="UniProtKB-KW"/>
</dbReference>
<keyword evidence="11" id="KW-1185">Reference proteome</keyword>
<evidence type="ECO:0000256" key="5">
    <source>
        <dbReference type="ARBA" id="ARBA00022777"/>
    </source>
</evidence>
<dbReference type="Gene3D" id="3.30.200.20">
    <property type="entry name" value="Phosphorylase Kinase, domain 1"/>
    <property type="match status" value="1"/>
</dbReference>
<dbReference type="InterPro" id="IPR011009">
    <property type="entry name" value="Kinase-like_dom_sf"/>
</dbReference>
<keyword evidence="3" id="KW-0808">Transferase</keyword>
<evidence type="ECO:0000256" key="2">
    <source>
        <dbReference type="ARBA" id="ARBA00022527"/>
    </source>
</evidence>
<evidence type="ECO:0000256" key="8">
    <source>
        <dbReference type="SAM" id="MobiDB-lite"/>
    </source>
</evidence>
<dbReference type="PROSITE" id="PS00107">
    <property type="entry name" value="PROTEIN_KINASE_ATP"/>
    <property type="match status" value="1"/>
</dbReference>
<dbReference type="PROSITE" id="PS50011">
    <property type="entry name" value="PROTEIN_KINASE_DOM"/>
    <property type="match status" value="1"/>
</dbReference>
<dbReference type="RefSeq" id="WP_205382507.1">
    <property type="nucleotide sequence ID" value="NZ_JAFFZS010000005.1"/>
</dbReference>
<organism evidence="10 11">
    <name type="scientific">Streptomyces actuosus</name>
    <dbReference type="NCBI Taxonomy" id="1885"/>
    <lineage>
        <taxon>Bacteria</taxon>
        <taxon>Bacillati</taxon>
        <taxon>Actinomycetota</taxon>
        <taxon>Actinomycetes</taxon>
        <taxon>Kitasatosporales</taxon>
        <taxon>Streptomycetaceae</taxon>
        <taxon>Streptomyces</taxon>
    </lineage>
</organism>
<dbReference type="InterPro" id="IPR008271">
    <property type="entry name" value="Ser/Thr_kinase_AS"/>
</dbReference>
<dbReference type="Proteomes" id="UP000788262">
    <property type="component" value="Unassembled WGS sequence"/>
</dbReference>
<evidence type="ECO:0000256" key="1">
    <source>
        <dbReference type="ARBA" id="ARBA00012513"/>
    </source>
</evidence>
<evidence type="ECO:0000256" key="4">
    <source>
        <dbReference type="ARBA" id="ARBA00022741"/>
    </source>
</evidence>
<feature type="binding site" evidence="7">
    <location>
        <position position="44"/>
    </location>
    <ligand>
        <name>ATP</name>
        <dbReference type="ChEBI" id="CHEBI:30616"/>
    </ligand>
</feature>
<evidence type="ECO:0000313" key="10">
    <source>
        <dbReference type="EMBL" id="MBN0044284.1"/>
    </source>
</evidence>